<sequence length="121" mass="13499">MLATILNRLCTSLQGRLVLDSRSNNQWKENAFVFNFPNGACTGLFQNAGFIKQMLGHQYREKPCAVLPGAITRTDYPLKVAYPNIPVLPYGEFRGRAMANYIGIRDPAACFAVDFVVNPKN</sequence>
<reference evidence="1" key="1">
    <citation type="submission" date="2021-07" db="EMBL/GenBank/DDBJ databases">
        <authorList>
            <person name="Catto M.A."/>
            <person name="Jacobson A."/>
            <person name="Kennedy G."/>
            <person name="Labadie P."/>
            <person name="Hunt B.G."/>
            <person name="Srinivasan R."/>
        </authorList>
    </citation>
    <scope>NUCLEOTIDE SEQUENCE</scope>
    <source>
        <strain evidence="1">PL_HMW_Pooled</strain>
        <tissue evidence="1">Head</tissue>
    </source>
</reference>
<evidence type="ECO:0000313" key="2">
    <source>
        <dbReference type="Proteomes" id="UP001219518"/>
    </source>
</evidence>
<evidence type="ECO:0000313" key="1">
    <source>
        <dbReference type="EMBL" id="KAK3926236.1"/>
    </source>
</evidence>
<proteinExistence type="predicted"/>
<comment type="caution">
    <text evidence="1">The sequence shown here is derived from an EMBL/GenBank/DDBJ whole genome shotgun (WGS) entry which is preliminary data.</text>
</comment>
<dbReference type="AlphaFoldDB" id="A0AAE1HSY6"/>
<reference evidence="1" key="2">
    <citation type="journal article" date="2023" name="BMC Genomics">
        <title>Pest status, molecular evolution, and epigenetic factors derived from the genome assembly of Frankliniella fusca, a thysanopteran phytovirus vector.</title>
        <authorList>
            <person name="Catto M.A."/>
            <person name="Labadie P.E."/>
            <person name="Jacobson A.L."/>
            <person name="Kennedy G.G."/>
            <person name="Srinivasan R."/>
            <person name="Hunt B.G."/>
        </authorList>
    </citation>
    <scope>NUCLEOTIDE SEQUENCE</scope>
    <source>
        <strain evidence="1">PL_HMW_Pooled</strain>
    </source>
</reference>
<dbReference type="Proteomes" id="UP001219518">
    <property type="component" value="Unassembled WGS sequence"/>
</dbReference>
<protein>
    <submittedName>
        <fullName evidence="1">GTPase Obg</fullName>
    </submittedName>
</protein>
<keyword evidence="2" id="KW-1185">Reference proteome</keyword>
<dbReference type="EMBL" id="JAHWGI010001243">
    <property type="protein sequence ID" value="KAK3926236.1"/>
    <property type="molecule type" value="Genomic_DNA"/>
</dbReference>
<accession>A0AAE1HSY6</accession>
<organism evidence="1 2">
    <name type="scientific">Frankliniella fusca</name>
    <dbReference type="NCBI Taxonomy" id="407009"/>
    <lineage>
        <taxon>Eukaryota</taxon>
        <taxon>Metazoa</taxon>
        <taxon>Ecdysozoa</taxon>
        <taxon>Arthropoda</taxon>
        <taxon>Hexapoda</taxon>
        <taxon>Insecta</taxon>
        <taxon>Pterygota</taxon>
        <taxon>Neoptera</taxon>
        <taxon>Paraneoptera</taxon>
        <taxon>Thysanoptera</taxon>
        <taxon>Terebrantia</taxon>
        <taxon>Thripoidea</taxon>
        <taxon>Thripidae</taxon>
        <taxon>Frankliniella</taxon>
    </lineage>
</organism>
<gene>
    <name evidence="1" type="ORF">KUF71_014485</name>
</gene>
<name>A0AAE1HSY6_9NEOP</name>